<proteinExistence type="predicted"/>
<dbReference type="KEGG" id="maer:DAI18_01625"/>
<evidence type="ECO:0000313" key="2">
    <source>
        <dbReference type="Proteomes" id="UP000244173"/>
    </source>
</evidence>
<dbReference type="RefSeq" id="WP_107888610.1">
    <property type="nucleotide sequence ID" value="NZ_CP028519.1"/>
</dbReference>
<name>A0A2U3THJ0_9NEIS</name>
<organism evidence="1 2">
    <name type="scientific">Microvirgula aerodenitrificans</name>
    <dbReference type="NCBI Taxonomy" id="57480"/>
    <lineage>
        <taxon>Bacteria</taxon>
        <taxon>Pseudomonadati</taxon>
        <taxon>Pseudomonadota</taxon>
        <taxon>Betaproteobacteria</taxon>
        <taxon>Neisseriales</taxon>
        <taxon>Aquaspirillaceae</taxon>
        <taxon>Microvirgula</taxon>
    </lineage>
</organism>
<dbReference type="EMBL" id="CP028519">
    <property type="protein sequence ID" value="AVY92884.1"/>
    <property type="molecule type" value="Genomic_DNA"/>
</dbReference>
<reference evidence="1 2" key="1">
    <citation type="submission" date="2018-04" db="EMBL/GenBank/DDBJ databases">
        <title>Denitrifier Microvirgula.</title>
        <authorList>
            <person name="Anderson E."/>
            <person name="Jang J."/>
            <person name="Ishii S."/>
        </authorList>
    </citation>
    <scope>NUCLEOTIDE SEQUENCE [LARGE SCALE GENOMIC DNA]</scope>
    <source>
        <strain evidence="1 2">BE2.4</strain>
    </source>
</reference>
<dbReference type="Proteomes" id="UP000244173">
    <property type="component" value="Chromosome"/>
</dbReference>
<protein>
    <submittedName>
        <fullName evidence="1">Uncharacterized protein</fullName>
    </submittedName>
</protein>
<dbReference type="OrthoDB" id="8606928at2"/>
<dbReference type="AlphaFoldDB" id="A0A2U3THJ0"/>
<accession>A0A2U3THJ0</accession>
<sequence>MFDLKPTPLSLALRVGALLLPLAVAGWFGFDAGRRHAASDWQTRLASLDASHARALQTMADARAAELGAALIEQQRLDALAQQTGRELIATRARLADSRRELTRRIDDATRHDGDRFTGLGPDSLRVYRATLGYPERDPAVPAADAGHAAQAGAATGADTGLPAADLLEHAADYGQWCRQLDAQLSAFLRLHGEPGAETPE</sequence>
<gene>
    <name evidence="1" type="ORF">DAI18_01625</name>
</gene>
<keyword evidence="2" id="KW-1185">Reference proteome</keyword>
<dbReference type="STRING" id="1122240.GCA_000620105_00969"/>
<evidence type="ECO:0000313" key="1">
    <source>
        <dbReference type="EMBL" id="AVY92884.1"/>
    </source>
</evidence>